<keyword evidence="3" id="KW-1185">Reference proteome</keyword>
<evidence type="ECO:0000313" key="2">
    <source>
        <dbReference type="EMBL" id="KAL2911993.1"/>
    </source>
</evidence>
<evidence type="ECO:0000313" key="3">
    <source>
        <dbReference type="Proteomes" id="UP001527925"/>
    </source>
</evidence>
<dbReference type="Gene3D" id="1.25.40.20">
    <property type="entry name" value="Ankyrin repeat-containing domain"/>
    <property type="match status" value="1"/>
</dbReference>
<reference evidence="2 3" key="1">
    <citation type="submission" date="2023-09" db="EMBL/GenBank/DDBJ databases">
        <title>Pangenome analysis of Batrachochytrium dendrobatidis and related Chytrids.</title>
        <authorList>
            <person name="Yacoub M.N."/>
            <person name="Stajich J.E."/>
            <person name="James T.Y."/>
        </authorList>
    </citation>
    <scope>NUCLEOTIDE SEQUENCE [LARGE SCALE GENOMIC DNA]</scope>
    <source>
        <strain evidence="2 3">JEL0888</strain>
    </source>
</reference>
<dbReference type="InterPro" id="IPR052050">
    <property type="entry name" value="SecEffector_AnkRepeat"/>
</dbReference>
<feature type="compositionally biased region" description="Basic and acidic residues" evidence="1">
    <location>
        <begin position="550"/>
        <end position="560"/>
    </location>
</feature>
<feature type="region of interest" description="Disordered" evidence="1">
    <location>
        <begin position="541"/>
        <end position="574"/>
    </location>
</feature>
<accession>A0ABR4MXK8</accession>
<organism evidence="2 3">
    <name type="scientific">Polyrhizophydium stewartii</name>
    <dbReference type="NCBI Taxonomy" id="2732419"/>
    <lineage>
        <taxon>Eukaryota</taxon>
        <taxon>Fungi</taxon>
        <taxon>Fungi incertae sedis</taxon>
        <taxon>Chytridiomycota</taxon>
        <taxon>Chytridiomycota incertae sedis</taxon>
        <taxon>Chytridiomycetes</taxon>
        <taxon>Rhizophydiales</taxon>
        <taxon>Rhizophydiales incertae sedis</taxon>
        <taxon>Polyrhizophydium</taxon>
    </lineage>
</organism>
<comment type="caution">
    <text evidence="2">The sequence shown here is derived from an EMBL/GenBank/DDBJ whole genome shotgun (WGS) entry which is preliminary data.</text>
</comment>
<protein>
    <recommendedName>
        <fullName evidence="4">Ankyrin repeat protein</fullName>
    </recommendedName>
</protein>
<proteinExistence type="predicted"/>
<dbReference type="Proteomes" id="UP001527925">
    <property type="component" value="Unassembled WGS sequence"/>
</dbReference>
<name>A0ABR4MXK8_9FUNG</name>
<evidence type="ECO:0008006" key="4">
    <source>
        <dbReference type="Google" id="ProtNLM"/>
    </source>
</evidence>
<dbReference type="EMBL" id="JADGIZ020000081">
    <property type="protein sequence ID" value="KAL2911993.1"/>
    <property type="molecule type" value="Genomic_DNA"/>
</dbReference>
<evidence type="ECO:0000256" key="1">
    <source>
        <dbReference type="SAM" id="MobiDB-lite"/>
    </source>
</evidence>
<dbReference type="PANTHER" id="PTHR46586:SF3">
    <property type="entry name" value="ANKYRIN REPEAT-CONTAINING PROTEIN"/>
    <property type="match status" value="1"/>
</dbReference>
<dbReference type="PANTHER" id="PTHR46586">
    <property type="entry name" value="ANKYRIN REPEAT-CONTAINING PROTEIN"/>
    <property type="match status" value="1"/>
</dbReference>
<sequence>MFFCMPLEMQHGILRHAGHLARLRFDRLPQPQSPDAVSRLWIEVFMANDLAAARELPRMALTFETIFIHTSEMCELARACRLLVGSPPLFEPTTSVYSDNQMADGFETVLVRMPDVALAAIPFFVAALGGRKHWRTIFLPRFAGMRDVVAGTFVLDSVGETGQRSRERLAMLQGAFLVATYLGRHSIVETILRANVICLSITGAVAARNEAVVQLYFDAHEEFPLACSVASIEAALLNGDEELAVRMVCKWGQLVGHMDDMMLLTLLRVGSIGAITRVFEDPTLEEQMIRMIGFAANCGRLDVLEMLQDKTDVYELPLYVVRAGVSSGHIHVVAWMIEHSLGSFHPILMLDAALSGSVAVMQLLHDRAGCEARVDAIAEVAKAGHLGTVEWLLARAAAIWDLNELGGATGGRQRTELARLAPPVRRAWIDLAINGAVVGGHVELVDWLCEHYDVALPTGVVDIAFDDENIEMVDYLLKAGGKSKASLVQLASKCGSLELVKVIMPHIPRRFWRCALDAAKKNGSADIAQWIEQEMVRLKQMDDDTSCSRTESKPANDARGSKRKRATGRARVTE</sequence>
<dbReference type="SUPFAM" id="SSF48403">
    <property type="entry name" value="Ankyrin repeat"/>
    <property type="match status" value="1"/>
</dbReference>
<dbReference type="InterPro" id="IPR036770">
    <property type="entry name" value="Ankyrin_rpt-contain_sf"/>
</dbReference>
<gene>
    <name evidence="2" type="ORF">HK105_208540</name>
</gene>